<dbReference type="FunFam" id="3.40.50.300:FF:000664">
    <property type="entry name" value="Uncharacterized protein, isoform B"/>
    <property type="match status" value="1"/>
</dbReference>
<keyword evidence="4" id="KW-1185">Reference proteome</keyword>
<dbReference type="GO" id="GO:0005886">
    <property type="term" value="C:plasma membrane"/>
    <property type="evidence" value="ECO:0007669"/>
    <property type="project" value="TreeGrafter"/>
</dbReference>
<dbReference type="OrthoDB" id="5239715at2759"/>
<dbReference type="InterPro" id="IPR051641">
    <property type="entry name" value="RGK_GTP-binding_reg"/>
</dbReference>
<proteinExistence type="inferred from homology"/>
<keyword evidence="2" id="KW-0597">Phosphoprotein</keyword>
<dbReference type="GO" id="GO:0005525">
    <property type="term" value="F:GTP binding"/>
    <property type="evidence" value="ECO:0007669"/>
    <property type="project" value="InterPro"/>
</dbReference>
<feature type="region of interest" description="Disordered" evidence="3">
    <location>
        <begin position="125"/>
        <end position="153"/>
    </location>
</feature>
<dbReference type="AlphaFoldDB" id="A0A6P9ACJ6"/>
<name>A0A6P9ACJ6_THRPL</name>
<dbReference type="PRINTS" id="PR00449">
    <property type="entry name" value="RASTRNSFRMNG"/>
</dbReference>
<sequence>MKQFLDVVNAVTLNQLHVGSDKMRSSSVSPSPCHAAPPSVHRARSMRTPVRSPSDCSMTSASAHARARPRRARPRPRSHSRGSRAGLAGYYMFPSSSSDDEDDARAGDVYLLRNFAITGKGVVNRGDSVKSRRSSADSNDCPSPAERSRSPTKIIDTRVPLADPHRYHVVILGAQGVGKSSLVQQFSTSDFLHAYCASPDEDALERSVNVLLDGEESELSFLEQHDADVTSDYESEPHAFCVVFAATDRGSFRLALQALERLWQSETVGTKAVILVANKTDLVRGRTVSTEEAKAAATQYDCKYIETSVAINHNVDELLVGLLTQIRLKLKDPEKSRSIFRKRSFSRRKSLGKLALGDAANLEPTDVMSRASTRGPEQAVPRKLYRGSKTSASFRMKSLLDKVLARDSKAKSCEKLHVL</sequence>
<accession>A0A6P9ACJ6</accession>
<protein>
    <submittedName>
        <fullName evidence="5">GTP-binding protein REM 2-like</fullName>
    </submittedName>
</protein>
<dbReference type="GO" id="GO:0005246">
    <property type="term" value="F:calcium channel regulator activity"/>
    <property type="evidence" value="ECO:0007669"/>
    <property type="project" value="TreeGrafter"/>
</dbReference>
<dbReference type="PROSITE" id="PS51419">
    <property type="entry name" value="RAB"/>
    <property type="match status" value="1"/>
</dbReference>
<dbReference type="GO" id="GO:0003924">
    <property type="term" value="F:GTPase activity"/>
    <property type="evidence" value="ECO:0007669"/>
    <property type="project" value="InterPro"/>
</dbReference>
<dbReference type="InterPro" id="IPR027417">
    <property type="entry name" value="P-loop_NTPase"/>
</dbReference>
<evidence type="ECO:0000313" key="5">
    <source>
        <dbReference type="RefSeq" id="XP_034253616.1"/>
    </source>
</evidence>
<evidence type="ECO:0000313" key="4">
    <source>
        <dbReference type="Proteomes" id="UP000515158"/>
    </source>
</evidence>
<dbReference type="PROSITE" id="PS51421">
    <property type="entry name" value="RAS"/>
    <property type="match status" value="1"/>
</dbReference>
<dbReference type="PANTHER" id="PTHR45775">
    <property type="entry name" value="RAD, GEM/KIR FAMILY MEMBER 2, ISOFORM C"/>
    <property type="match status" value="1"/>
</dbReference>
<dbReference type="GeneID" id="117652642"/>
<evidence type="ECO:0000256" key="2">
    <source>
        <dbReference type="ARBA" id="ARBA00022553"/>
    </source>
</evidence>
<gene>
    <name evidence="5" type="primary">LOC117652642</name>
</gene>
<dbReference type="Gene3D" id="3.40.50.300">
    <property type="entry name" value="P-loop containing nucleotide triphosphate hydrolases"/>
    <property type="match status" value="1"/>
</dbReference>
<reference evidence="5" key="1">
    <citation type="submission" date="2025-08" db="UniProtKB">
        <authorList>
            <consortium name="RefSeq"/>
        </authorList>
    </citation>
    <scope>IDENTIFICATION</scope>
    <source>
        <tissue evidence="5">Total insect</tissue>
    </source>
</reference>
<dbReference type="PANTHER" id="PTHR45775:SF7">
    <property type="entry name" value="RAD, GEM_KIR FAMILY MEMBER 1, ISOFORM B"/>
    <property type="match status" value="1"/>
</dbReference>
<dbReference type="SMART" id="SM00175">
    <property type="entry name" value="RAB"/>
    <property type="match status" value="1"/>
</dbReference>
<dbReference type="Pfam" id="PF00071">
    <property type="entry name" value="Ras"/>
    <property type="match status" value="1"/>
</dbReference>
<dbReference type="SMART" id="SM00173">
    <property type="entry name" value="RAS"/>
    <property type="match status" value="1"/>
</dbReference>
<dbReference type="InParanoid" id="A0A6P9ACJ6"/>
<dbReference type="Proteomes" id="UP000515158">
    <property type="component" value="Unplaced"/>
</dbReference>
<evidence type="ECO:0000256" key="1">
    <source>
        <dbReference type="ARBA" id="ARBA00008846"/>
    </source>
</evidence>
<organism evidence="5">
    <name type="scientific">Thrips palmi</name>
    <name type="common">Melon thrips</name>
    <dbReference type="NCBI Taxonomy" id="161013"/>
    <lineage>
        <taxon>Eukaryota</taxon>
        <taxon>Metazoa</taxon>
        <taxon>Ecdysozoa</taxon>
        <taxon>Arthropoda</taxon>
        <taxon>Hexapoda</taxon>
        <taxon>Insecta</taxon>
        <taxon>Pterygota</taxon>
        <taxon>Neoptera</taxon>
        <taxon>Paraneoptera</taxon>
        <taxon>Thysanoptera</taxon>
        <taxon>Terebrantia</taxon>
        <taxon>Thripoidea</taxon>
        <taxon>Thripidae</taxon>
        <taxon>Thrips</taxon>
    </lineage>
</organism>
<dbReference type="InterPro" id="IPR001806">
    <property type="entry name" value="Small_GTPase"/>
</dbReference>
<dbReference type="SUPFAM" id="SSF52540">
    <property type="entry name" value="P-loop containing nucleoside triphosphate hydrolases"/>
    <property type="match status" value="1"/>
</dbReference>
<feature type="compositionally biased region" description="Basic residues" evidence="3">
    <location>
        <begin position="65"/>
        <end position="82"/>
    </location>
</feature>
<evidence type="ECO:0000256" key="3">
    <source>
        <dbReference type="SAM" id="MobiDB-lite"/>
    </source>
</evidence>
<feature type="region of interest" description="Disordered" evidence="3">
    <location>
        <begin position="20"/>
        <end position="89"/>
    </location>
</feature>
<comment type="similarity">
    <text evidence="1">Belongs to the small GTPase superfamily. RGK family.</text>
</comment>
<dbReference type="RefSeq" id="XP_034253616.1">
    <property type="nucleotide sequence ID" value="XM_034397725.1"/>
</dbReference>
<dbReference type="KEGG" id="tpal:117652642"/>